<sequence>MPYYFDSEVPVARRRAGKDLRVYRLRYGFFRSEQCPAQSFSVVTNLSLYFSREPRETRGYYNACKTSSVPIHRFSGPAVISKYVYEPESHYTMKRFIGHNGTLQSYENMAIPPPLQKIDPFGIEGFNQLYSVNKQKRWQVLEIARNDIAALQDPSVKLRVTVMGLPINSKFWSHSPENRVTRPEIGWLSEYHTVDQNGRVISGKTKRTSFSAIRKGENPSRRRKGRLIRPFVHTPVEMPVPVEEQNEIVLWERQAHIIYQEQDAYIPKRMVNTTDKMRAHRTPWDRKNHSRSARFRKKQLYALTCSPLEDIDVDQLEDDDSNLSQPTPFSVSLQQLLCLRMKCPKKRKAREHLKEAEYDKWLSSSPNSDDISVHSIATTDDTYEASNELVSKGSVAKLKSLFAPLNQGNDIRSLAASMNARRIERLQPESYVIDSFQRSHALLDTVLPEDFEGVIVLQRHQSSAVESSGDEIIRIILNDGISKHQMDPSIAAAIQTHRWKWPASKFLPSSAFADTDSFWEQDAERFAFDELIANTPSCSGVSMSDEHGDYRNCGVCCDEAICISLSCGHNFCEDCWISHSTICLCNGRVPIKCPAYRCDNILETEQMVTLLPLSICARYRMLLLKKSMMGHQWIHCPSCPRVMRLRREEQSQSAVGMARCACGVAICLRCRTQAHFPVNCNVADEYRTILRTNGQTLVSVSGEMSVLVKKCPGCGLFCVRAGGCNQIRCKCDTLFCYVCCQKWAPLHYNCSKNVNVRVPLFDVTKMVSHRYPVTVFNKCSVFRQARSTMNLIILKRNLRRLFLSRVDYERIIGVFRAAYEVLEMFVVHMYYLRKTIRRSEGRLVTTLQVHLSSLKLISSSLVFLLNSLRRHSRVMQGAAAMNPSGQECYSIERISENVQCIRETDEWDCRPLMYLIVGDEKALLIDTGCGSGDLNKFIRSSGVISEKQKLIVLNTHNHPEQTGGNWSFSSAGKMGLSHNVENLCASGADKNYTKLRCEHYDWQVKAFKITRWLADEETILLGDSSELRNVVKVMHAPGHTPDSMILCSEKTSQIVGNRCAYLTLFEQKKAIMTSIRMYENDRRLFIGCIFYEFADILLISEWSSIKEYEESVRSLVAFVAQQEERHSAVLHYSSAKSQCNNRCTPTLKNFHRFLLAVLAGMHQGTPLRIDEYEGSRYETRDKGNNLLSAVRLVLSRRIVEQLEEAKRKVYKR</sequence>
<evidence type="ECO:0000313" key="12">
    <source>
        <dbReference type="EMBL" id="KHN80447.1"/>
    </source>
</evidence>
<evidence type="ECO:0000313" key="13">
    <source>
        <dbReference type="Proteomes" id="UP000031036"/>
    </source>
</evidence>
<dbReference type="SMART" id="SM00647">
    <property type="entry name" value="IBR"/>
    <property type="match status" value="2"/>
</dbReference>
<keyword evidence="6 9" id="KW-0863">Zinc-finger</keyword>
<keyword evidence="7" id="KW-0833">Ubl conjugation pathway</keyword>
<evidence type="ECO:0000259" key="10">
    <source>
        <dbReference type="PROSITE" id="PS50089"/>
    </source>
</evidence>
<evidence type="ECO:0000256" key="8">
    <source>
        <dbReference type="ARBA" id="ARBA00022833"/>
    </source>
</evidence>
<dbReference type="AlphaFoldDB" id="A0A0B2VG98"/>
<evidence type="ECO:0000256" key="3">
    <source>
        <dbReference type="ARBA" id="ARBA00022679"/>
    </source>
</evidence>
<dbReference type="SUPFAM" id="SSF56281">
    <property type="entry name" value="Metallo-hydrolase/oxidoreductase"/>
    <property type="match status" value="1"/>
</dbReference>
<dbReference type="Gene3D" id="1.20.120.1750">
    <property type="match status" value="1"/>
</dbReference>
<dbReference type="GO" id="GO:0016567">
    <property type="term" value="P:protein ubiquitination"/>
    <property type="evidence" value="ECO:0007669"/>
    <property type="project" value="InterPro"/>
</dbReference>
<dbReference type="InterPro" id="IPR036866">
    <property type="entry name" value="RibonucZ/Hydroxyglut_hydro"/>
</dbReference>
<reference evidence="12 13" key="1">
    <citation type="submission" date="2014-11" db="EMBL/GenBank/DDBJ databases">
        <title>Genetic blueprint of the zoonotic pathogen Toxocara canis.</title>
        <authorList>
            <person name="Zhu X.-Q."/>
            <person name="Korhonen P.K."/>
            <person name="Cai H."/>
            <person name="Young N.D."/>
            <person name="Nejsum P."/>
            <person name="von Samson-Himmelstjerna G."/>
            <person name="Boag P.R."/>
            <person name="Tan P."/>
            <person name="Li Q."/>
            <person name="Min J."/>
            <person name="Yang Y."/>
            <person name="Wang X."/>
            <person name="Fang X."/>
            <person name="Hall R.S."/>
            <person name="Hofmann A."/>
            <person name="Sternberg P.W."/>
            <person name="Jex A.R."/>
            <person name="Gasser R.B."/>
        </authorList>
    </citation>
    <scope>NUCLEOTIDE SEQUENCE [LARGE SCALE GENOMIC DNA]</scope>
    <source>
        <strain evidence="12">PN_DK_2014</strain>
    </source>
</reference>
<dbReference type="Gene3D" id="3.60.15.10">
    <property type="entry name" value="Ribonuclease Z/Hydroxyacylglutathione hydrolase-like"/>
    <property type="match status" value="1"/>
</dbReference>
<dbReference type="STRING" id="6265.A0A0B2VG98"/>
<evidence type="ECO:0000256" key="7">
    <source>
        <dbReference type="ARBA" id="ARBA00022786"/>
    </source>
</evidence>
<dbReference type="Pfam" id="PF01485">
    <property type="entry name" value="IBR"/>
    <property type="match status" value="1"/>
</dbReference>
<proteinExistence type="predicted"/>
<dbReference type="PROSITE" id="PS50089">
    <property type="entry name" value="ZF_RING_2"/>
    <property type="match status" value="1"/>
</dbReference>
<keyword evidence="4" id="KW-0479">Metal-binding</keyword>
<dbReference type="InterPro" id="IPR031127">
    <property type="entry name" value="E3_UB_ligase_RBR"/>
</dbReference>
<accession>A0A0B2VG98</accession>
<dbReference type="Pfam" id="PF00753">
    <property type="entry name" value="Lactamase_B"/>
    <property type="match status" value="1"/>
</dbReference>
<dbReference type="SUPFAM" id="SSF57850">
    <property type="entry name" value="RING/U-box"/>
    <property type="match status" value="3"/>
</dbReference>
<dbReference type="InterPro" id="IPR002867">
    <property type="entry name" value="IBR_dom"/>
</dbReference>
<dbReference type="Proteomes" id="UP000031036">
    <property type="component" value="Unassembled WGS sequence"/>
</dbReference>
<organism evidence="12 13">
    <name type="scientific">Toxocara canis</name>
    <name type="common">Canine roundworm</name>
    <dbReference type="NCBI Taxonomy" id="6265"/>
    <lineage>
        <taxon>Eukaryota</taxon>
        <taxon>Metazoa</taxon>
        <taxon>Ecdysozoa</taxon>
        <taxon>Nematoda</taxon>
        <taxon>Chromadorea</taxon>
        <taxon>Rhabditida</taxon>
        <taxon>Spirurina</taxon>
        <taxon>Ascaridomorpha</taxon>
        <taxon>Ascaridoidea</taxon>
        <taxon>Toxocaridae</taxon>
        <taxon>Toxocara</taxon>
    </lineage>
</organism>
<dbReference type="InterPro" id="IPR013083">
    <property type="entry name" value="Znf_RING/FYVE/PHD"/>
</dbReference>
<evidence type="ECO:0000256" key="5">
    <source>
        <dbReference type="ARBA" id="ARBA00022737"/>
    </source>
</evidence>
<dbReference type="InterPro" id="IPR001841">
    <property type="entry name" value="Znf_RING"/>
</dbReference>
<evidence type="ECO:0000256" key="1">
    <source>
        <dbReference type="ARBA" id="ARBA00001798"/>
    </source>
</evidence>
<protein>
    <recommendedName>
        <fullName evidence="2">RBR-type E3 ubiquitin transferase</fullName>
        <ecNumber evidence="2">2.3.2.31</ecNumber>
    </recommendedName>
</protein>
<evidence type="ECO:0000256" key="2">
    <source>
        <dbReference type="ARBA" id="ARBA00012251"/>
    </source>
</evidence>
<evidence type="ECO:0000256" key="6">
    <source>
        <dbReference type="ARBA" id="ARBA00022771"/>
    </source>
</evidence>
<evidence type="ECO:0000256" key="4">
    <source>
        <dbReference type="ARBA" id="ARBA00022723"/>
    </source>
</evidence>
<keyword evidence="13" id="KW-1185">Reference proteome</keyword>
<comment type="catalytic activity">
    <reaction evidence="1">
        <text>[E2 ubiquitin-conjugating enzyme]-S-ubiquitinyl-L-cysteine + [acceptor protein]-L-lysine = [E2 ubiquitin-conjugating enzyme]-L-cysteine + [acceptor protein]-N(6)-ubiquitinyl-L-lysine.</text>
        <dbReference type="EC" id="2.3.2.31"/>
    </reaction>
</comment>
<feature type="domain" description="RING-type" evidence="10">
    <location>
        <begin position="553"/>
        <end position="597"/>
    </location>
</feature>
<evidence type="ECO:0000256" key="9">
    <source>
        <dbReference type="PROSITE-ProRule" id="PRU00175"/>
    </source>
</evidence>
<name>A0A0B2VG98_TOXCA</name>
<dbReference type="PANTHER" id="PTHR11685">
    <property type="entry name" value="RBR FAMILY RING FINGER AND IBR DOMAIN-CONTAINING"/>
    <property type="match status" value="1"/>
</dbReference>
<keyword evidence="3" id="KW-0808">Transferase</keyword>
<dbReference type="Gene3D" id="3.30.40.10">
    <property type="entry name" value="Zinc/RING finger domain, C3HC4 (zinc finger)"/>
    <property type="match status" value="1"/>
</dbReference>
<dbReference type="GO" id="GO:0061630">
    <property type="term" value="F:ubiquitin protein ligase activity"/>
    <property type="evidence" value="ECO:0007669"/>
    <property type="project" value="UniProtKB-EC"/>
</dbReference>
<dbReference type="EC" id="2.3.2.31" evidence="2"/>
<feature type="domain" description="RING-type" evidence="11">
    <location>
        <begin position="549"/>
        <end position="754"/>
    </location>
</feature>
<dbReference type="EMBL" id="JPKZ01001742">
    <property type="protein sequence ID" value="KHN80447.1"/>
    <property type="molecule type" value="Genomic_DNA"/>
</dbReference>
<gene>
    <name evidence="12" type="primary">ARI1</name>
    <name evidence="12" type="ORF">Tcan_08724</name>
</gene>
<evidence type="ECO:0000259" key="11">
    <source>
        <dbReference type="PROSITE" id="PS51873"/>
    </source>
</evidence>
<keyword evidence="5" id="KW-0677">Repeat</keyword>
<dbReference type="CDD" id="cd20336">
    <property type="entry name" value="Rcat_RBR"/>
    <property type="match status" value="1"/>
</dbReference>
<dbReference type="InterPro" id="IPR044066">
    <property type="entry name" value="TRIAD_supradom"/>
</dbReference>
<dbReference type="PROSITE" id="PS51873">
    <property type="entry name" value="TRIAD"/>
    <property type="match status" value="1"/>
</dbReference>
<comment type="caution">
    <text evidence="12">The sequence shown here is derived from an EMBL/GenBank/DDBJ whole genome shotgun (WGS) entry which is preliminary data.</text>
</comment>
<dbReference type="OrthoDB" id="17458at2759"/>
<keyword evidence="8" id="KW-0862">Zinc</keyword>
<dbReference type="GO" id="GO:0008270">
    <property type="term" value="F:zinc ion binding"/>
    <property type="evidence" value="ECO:0007669"/>
    <property type="project" value="UniProtKB-KW"/>
</dbReference>
<dbReference type="InterPro" id="IPR001279">
    <property type="entry name" value="Metallo-B-lactamas"/>
</dbReference>